<dbReference type="GO" id="GO:0004713">
    <property type="term" value="F:protein tyrosine kinase activity"/>
    <property type="evidence" value="ECO:0007669"/>
    <property type="project" value="TreeGrafter"/>
</dbReference>
<dbReference type="OrthoDB" id="1523414at2"/>
<keyword evidence="2" id="KW-0472">Membrane</keyword>
<keyword evidence="2" id="KW-0812">Transmembrane</keyword>
<comment type="caution">
    <text evidence="3">The sequence shown here is derived from an EMBL/GenBank/DDBJ whole genome shotgun (WGS) entry which is preliminary data.</text>
</comment>
<organism evidence="3 4">
    <name type="scientific">Sphingobium yanoikuyae</name>
    <name type="common">Sphingomonas yanoikuyae</name>
    <dbReference type="NCBI Taxonomy" id="13690"/>
    <lineage>
        <taxon>Bacteria</taxon>
        <taxon>Pseudomonadati</taxon>
        <taxon>Pseudomonadota</taxon>
        <taxon>Alphaproteobacteria</taxon>
        <taxon>Sphingomonadales</taxon>
        <taxon>Sphingomonadaceae</taxon>
        <taxon>Sphingobium</taxon>
    </lineage>
</organism>
<proteinExistence type="predicted"/>
<dbReference type="PANTHER" id="PTHR32309">
    <property type="entry name" value="TYROSINE-PROTEIN KINASE"/>
    <property type="match status" value="1"/>
</dbReference>
<feature type="coiled-coil region" evidence="1">
    <location>
        <begin position="192"/>
        <end position="226"/>
    </location>
</feature>
<evidence type="ECO:0000313" key="4">
    <source>
        <dbReference type="Proteomes" id="UP000077262"/>
    </source>
</evidence>
<sequence>MFMSGIMKPSGRDEIEKPSLRSVIIRGIKRKRYFIGLVVLPSLLTATYYYFVASDQYESTADYVVRRADAPQKSSGGAAALLGFGAPTGASADPYIVSDYLLSHDAVKSLRRDDNLVGRFRRTSIDFISALKSDDPSPEKLLKYYRDQVGVEQNLESGISQIKVRAFTPQDSYHIADKLLKMGEERVNQINERTTRGQLSSAQNNLANAEAELANIQRKITLFRQKGGDINPTGSGKAQIELVSQLTASLASARARLNSLQGFISPSSPQYRAVAAQVSALQRQVDLQNARLAGAGNNIAVGLGTYEDLIVRQDFAAKRYAAAAAVLDEAKAQALRQQIYLVRVVDPNMPVKSLYPERGRIVITVFFSLLIAYAVGWLMLAGVREHKM</sequence>
<evidence type="ECO:0000256" key="1">
    <source>
        <dbReference type="SAM" id="Coils"/>
    </source>
</evidence>
<dbReference type="GO" id="GO:0005886">
    <property type="term" value="C:plasma membrane"/>
    <property type="evidence" value="ECO:0007669"/>
    <property type="project" value="TreeGrafter"/>
</dbReference>
<dbReference type="AlphaFoldDB" id="A0A177K1L2"/>
<feature type="transmembrane region" description="Helical" evidence="2">
    <location>
        <begin position="361"/>
        <end position="383"/>
    </location>
</feature>
<accession>A0A177K1L2</accession>
<dbReference type="EMBL" id="LSTR01000013">
    <property type="protein sequence ID" value="OAH47330.1"/>
    <property type="molecule type" value="Genomic_DNA"/>
</dbReference>
<dbReference type="PANTHER" id="PTHR32309:SF13">
    <property type="entry name" value="FERRIC ENTEROBACTIN TRANSPORT PROTEIN FEPE"/>
    <property type="match status" value="1"/>
</dbReference>
<keyword evidence="1" id="KW-0175">Coiled coil</keyword>
<name>A0A177K1L2_SPHYA</name>
<protein>
    <submittedName>
        <fullName evidence="3">Lipopolysaccharide biosynthesis protein</fullName>
    </submittedName>
</protein>
<reference evidence="3 4" key="1">
    <citation type="submission" date="2016-02" db="EMBL/GenBank/DDBJ databases">
        <authorList>
            <person name="Wen L."/>
            <person name="He K."/>
            <person name="Yang H."/>
        </authorList>
    </citation>
    <scope>NUCLEOTIDE SEQUENCE [LARGE SCALE GENOMIC DNA]</scope>
    <source>
        <strain evidence="3 4">CD09_2</strain>
    </source>
</reference>
<keyword evidence="2" id="KW-1133">Transmembrane helix</keyword>
<dbReference type="InterPro" id="IPR050445">
    <property type="entry name" value="Bact_polysacc_biosynth/exp"/>
</dbReference>
<evidence type="ECO:0000256" key="2">
    <source>
        <dbReference type="SAM" id="Phobius"/>
    </source>
</evidence>
<evidence type="ECO:0000313" key="3">
    <source>
        <dbReference type="EMBL" id="OAH47330.1"/>
    </source>
</evidence>
<feature type="transmembrane region" description="Helical" evidence="2">
    <location>
        <begin position="33"/>
        <end position="51"/>
    </location>
</feature>
<gene>
    <name evidence="3" type="ORF">AX777_24350</name>
</gene>
<dbReference type="Proteomes" id="UP000077262">
    <property type="component" value="Unassembled WGS sequence"/>
</dbReference>